<dbReference type="Pfam" id="PF25023">
    <property type="entry name" value="TEN_YD-shell"/>
    <property type="match status" value="2"/>
</dbReference>
<dbReference type="InterPro" id="IPR050708">
    <property type="entry name" value="T6SS_VgrG/RHS"/>
</dbReference>
<evidence type="ECO:0000313" key="7">
    <source>
        <dbReference type="EMBL" id="PEH38800.1"/>
    </source>
</evidence>
<dbReference type="SUPFAM" id="SSF101898">
    <property type="entry name" value="NHL repeat"/>
    <property type="match status" value="1"/>
</dbReference>
<comment type="caution">
    <text evidence="7">The sequence shown here is derived from an EMBL/GenBank/DDBJ whole genome shotgun (WGS) entry which is preliminary data.</text>
</comment>
<feature type="region of interest" description="Disordered" evidence="2">
    <location>
        <begin position="1510"/>
        <end position="1532"/>
    </location>
</feature>
<dbReference type="InterPro" id="IPR006530">
    <property type="entry name" value="YD"/>
</dbReference>
<dbReference type="Pfam" id="PF15657">
    <property type="entry name" value="Tox-HNH-EHHH"/>
    <property type="match status" value="1"/>
</dbReference>
<dbReference type="EMBL" id="PDDY01000004">
    <property type="protein sequence ID" value="PEH38800.1"/>
    <property type="molecule type" value="Genomic_DNA"/>
</dbReference>
<dbReference type="PANTHER" id="PTHR32305">
    <property type="match status" value="1"/>
</dbReference>
<organism evidence="7 8">
    <name type="scientific">Burkholderia gladioli</name>
    <name type="common">Pseudomonas marginata</name>
    <name type="synonym">Phytomonas marginata</name>
    <dbReference type="NCBI Taxonomy" id="28095"/>
    <lineage>
        <taxon>Bacteria</taxon>
        <taxon>Pseudomonadati</taxon>
        <taxon>Pseudomonadota</taxon>
        <taxon>Betaproteobacteria</taxon>
        <taxon>Burkholderiales</taxon>
        <taxon>Burkholderiaceae</taxon>
        <taxon>Burkholderia</taxon>
    </lineage>
</organism>
<evidence type="ECO:0000256" key="2">
    <source>
        <dbReference type="SAM" id="MobiDB-lite"/>
    </source>
</evidence>
<dbReference type="SUPFAM" id="SSF63829">
    <property type="entry name" value="Calcium-dependent phosphotriesterase"/>
    <property type="match status" value="1"/>
</dbReference>
<evidence type="ECO:0000259" key="3">
    <source>
        <dbReference type="Pfam" id="PF03527"/>
    </source>
</evidence>
<reference evidence="8" key="1">
    <citation type="submission" date="2017-09" db="EMBL/GenBank/DDBJ databases">
        <title>FDA dAtabase for Regulatory Grade micrObial Sequences (FDA-ARGOS): Supporting development and validation of Infectious Disease Dx tests.</title>
        <authorList>
            <person name="Minogue T."/>
            <person name="Wolcott M."/>
            <person name="Wasieloski L."/>
            <person name="Aguilar W."/>
            <person name="Moore D."/>
            <person name="Tallon L."/>
            <person name="Sadzewicz L."/>
            <person name="Ott S."/>
            <person name="Zhao X."/>
            <person name="Nagaraj S."/>
            <person name="Vavikolanu K."/>
            <person name="Aluvathingal J."/>
            <person name="Nadendla S."/>
            <person name="Sichtig H."/>
        </authorList>
    </citation>
    <scope>NUCLEOTIDE SEQUENCE [LARGE SCALE GENOMIC DNA]</scope>
    <source>
        <strain evidence="8">FDAARGOS_390</strain>
    </source>
</reference>
<feature type="domain" description="HNH/Endo VII superfamily nuclease toxins" evidence="4">
    <location>
        <begin position="1474"/>
        <end position="1540"/>
    </location>
</feature>
<evidence type="ECO:0000259" key="4">
    <source>
        <dbReference type="Pfam" id="PF15657"/>
    </source>
</evidence>
<dbReference type="CDD" id="cd20743">
    <property type="entry name" value="FIX_RhsA-like"/>
    <property type="match status" value="1"/>
</dbReference>
<feature type="domain" description="RHS protein conserved region" evidence="3">
    <location>
        <begin position="1315"/>
        <end position="1350"/>
    </location>
</feature>
<dbReference type="InterPro" id="IPR028048">
    <property type="entry name" value="Tox-HNH-EHHH"/>
</dbReference>
<accession>A0A2A7S6F1</accession>
<dbReference type="NCBIfam" id="TIGR03696">
    <property type="entry name" value="Rhs_assc_core"/>
    <property type="match status" value="1"/>
</dbReference>
<dbReference type="Pfam" id="PF20148">
    <property type="entry name" value="DUF6531"/>
    <property type="match status" value="1"/>
</dbReference>
<feature type="compositionally biased region" description="Basic and acidic residues" evidence="2">
    <location>
        <begin position="1520"/>
        <end position="1532"/>
    </location>
</feature>
<evidence type="ECO:0000259" key="5">
    <source>
        <dbReference type="Pfam" id="PF20148"/>
    </source>
</evidence>
<dbReference type="NCBIfam" id="TIGR01643">
    <property type="entry name" value="YD_repeat_2x"/>
    <property type="match status" value="11"/>
</dbReference>
<dbReference type="InterPro" id="IPR056823">
    <property type="entry name" value="TEN-like_YD-shell"/>
</dbReference>
<evidence type="ECO:0000259" key="6">
    <source>
        <dbReference type="Pfam" id="PF25023"/>
    </source>
</evidence>
<dbReference type="Gene3D" id="2.180.10.10">
    <property type="entry name" value="RHS repeat-associated core"/>
    <property type="match status" value="2"/>
</dbReference>
<name>A0A2A7S6F1_BURGA</name>
<dbReference type="InterPro" id="IPR022385">
    <property type="entry name" value="Rhs_assc_core"/>
</dbReference>
<dbReference type="Pfam" id="PF03527">
    <property type="entry name" value="RHS"/>
    <property type="match status" value="1"/>
</dbReference>
<feature type="domain" description="DUF6531" evidence="5">
    <location>
        <begin position="372"/>
        <end position="444"/>
    </location>
</feature>
<protein>
    <submittedName>
        <fullName evidence="7">Sugar-binding protein</fullName>
    </submittedName>
</protein>
<gene>
    <name evidence="7" type="ORF">CRM94_31170</name>
</gene>
<evidence type="ECO:0000313" key="8">
    <source>
        <dbReference type="Proteomes" id="UP000220629"/>
    </source>
</evidence>
<evidence type="ECO:0000256" key="1">
    <source>
        <dbReference type="ARBA" id="ARBA00022737"/>
    </source>
</evidence>
<dbReference type="PANTHER" id="PTHR32305:SF15">
    <property type="entry name" value="PROTEIN RHSA-RELATED"/>
    <property type="match status" value="1"/>
</dbReference>
<feature type="domain" description="Teneurin-like YD-shell" evidence="6">
    <location>
        <begin position="742"/>
        <end position="922"/>
    </location>
</feature>
<proteinExistence type="predicted"/>
<dbReference type="Proteomes" id="UP000220629">
    <property type="component" value="Unassembled WGS sequence"/>
</dbReference>
<dbReference type="InterPro" id="IPR045351">
    <property type="entry name" value="DUF6531"/>
</dbReference>
<keyword evidence="1" id="KW-0677">Repeat</keyword>
<sequence>MTDSATIQPKPTDVFVSPLSDFHPVDIDANLKDLNKWLIDISGGLVTLERVETVARNMPVIANIFAAVDLISDIRAMLDHGDRPIDLFDWLNLGLDVIGIIPIPAGTAQVRMGARPMLKLIREEVVKNGKAAGGAALQLVQQGIITAIVSSLQARYAGEIETFIAELRKDLAEVLNRAAEFLGALMNGLADLFAHAAGKPLDYSKNVDAAEKHLQEAGHNILYKPGETFSSIGMLFHDAFAIVAKGTVNTATATAKAFNSDASAKLMGIADTLRQKVPAVQKAVKGLDGNEVGKIGWLILAAEEGVRRWRKVNPKPQEKGIPSQGTTKAEEVRGQGAKETLRSTAAAQLPGGGCCSLNGPVKTPPSRSKGSIGFAFGDERIDHDDFSIDGPLPITWVRTYRSFFDANDQGGELGPRWITPYTTRFDVHATKLVYHDAEGRSLDYPLLDIGAAHDDLAENLTLLRVDERWLTLTRGHDMLEAYERHGDRYRIAFIKDRAGNQQTFDYDAEGRLYRLIMPHVQVAFKLDAQGRIVEIVEHDAQGERVGRLAAYEYDREGDLVAACDRFGNRREYRYRHHLLTRYTDRTGRGMNLEWDGTHARARCLREYRDDGSDEVTLAWHPDFRMVSVTDALGNVTRHYYNIKGFTFRVIYPDGSEEWMYRDGNDKLVQYIHRDGGIEFLDYDARGNFVRHRRVDGSVVEMEYDAKDQLVKTIDPHGYAWTQAFDDAGNIVAAKDPLGHETKYEYNEQGLPITVIDAKGGAKSMSYDAGGRLLAYRDCSGKTTQWTYDAAGRLSGTKDAAGTMTTFQYAANGQLEEIRSPAGVERVQYDSEGRLLAATDPLQRVTRYSYDAAGRVASRIDPLGQRLGYGYDRLGRLVRLTDANDASYTFRYDPVGRLLEEVEFDGKSTLYTYDEGSGRLSAIDDAGRVTQVEQDRAGRFAKRLCGDEAERFAYDASGRLVEASNRYSRIQRFFDPVGNLVREHHAYDVFGVKRSYVWHHGYDELGNRIRSVRPDGHTIDWLMYGSGHVHGLLVDGEERLQLERDDLHREVKRTLSSRVVQSLMYDPAGRIERQSIQRDKAPAALSMRRYRYDAAGQLTQIEDSRKGATDYRYDPVGRLIEAIAPGLRERFAFDPASNIVDPGRPENARTQAGLAARSESTLPASVPKVLGNLLREYAGTQFDYDAQGHLVQKRSPAGTQRYEWDAFDRMQAAQVEEGERRSASSYYYDALGRRIAKEVNGARTVFGWDGDTLAYESDEARSTHYVYEARTFVPMAQYVTAPVEGIETPVAREGDRYRPEDDPLQRVPVAQGDARVMFYYCDQIGTPLMMTDEAGEVVWEAAYKAWGETREVIERASAAAGGAVARNALRFQGQQVDDETGLHYNRHRYYDPQVGGFVSKDPIGLAGGFNVYQYAPNPTGWIDPLGLARCPCDPCDKSRRSSLRGIRRQLGIPLSQQPISQKMVPLTDSSGNWLLGDDNKPVMTRELTYQVGDKNVIIQDHSAGHVFGEGGIGDQPSHHNVRPEDNTRTGKIQGMDDHYYFDCRNKK</sequence>
<dbReference type="InterPro" id="IPR001826">
    <property type="entry name" value="RHS"/>
</dbReference>
<dbReference type="RefSeq" id="WP_098154186.1">
    <property type="nucleotide sequence ID" value="NZ_CADEWX010000008.1"/>
</dbReference>
<feature type="domain" description="Teneurin-like YD-shell" evidence="6">
    <location>
        <begin position="1057"/>
        <end position="1241"/>
    </location>
</feature>